<evidence type="ECO:0000313" key="2">
    <source>
        <dbReference type="Proteomes" id="UP000503162"/>
    </source>
</evidence>
<dbReference type="InterPro" id="IPR008868">
    <property type="entry name" value="TniB"/>
</dbReference>
<dbReference type="KEGG" id="hcz:G9Q37_11585"/>
<dbReference type="Pfam" id="PF05621">
    <property type="entry name" value="TniB"/>
    <property type="match status" value="1"/>
</dbReference>
<protein>
    <submittedName>
        <fullName evidence="1">Uncharacterized protein</fullName>
    </submittedName>
</protein>
<sequence>MAKDIPEFTHSPRLDGISDNAPEGLERWMKTYSVEAVRVGIEVDRLIVRHPGYVSALKCVDRLFQLGTEMETPHGARIIGSSGTGKAALLRYFVRSVPRSSLFSQGLGVIALRVPARPRTGEFIGHLLRLTRYPFVIGSAKQLYQKRPLVAEALKGVGTRLIWLRKAENLMESEAPRMSHGESKSSMEVIDFLLELVDESQVSLVLSGSEALEKLDAVSAELAARTPTIERLTSFPDDVSWLGFVRSFVDGCKPFDLTFLKDPRVAKRLHMASNGNLRQFKQLITEATMLAVNQNLLTLNQKLMSEAYTAVWGTASPRSNPFA</sequence>
<proteinExistence type="predicted"/>
<dbReference type="InterPro" id="IPR027417">
    <property type="entry name" value="P-loop_NTPase"/>
</dbReference>
<dbReference type="EMBL" id="CP049989">
    <property type="protein sequence ID" value="QIM52741.1"/>
    <property type="molecule type" value="Genomic_DNA"/>
</dbReference>
<gene>
    <name evidence="1" type="ORF">G9Q37_11585</name>
</gene>
<dbReference type="RefSeq" id="WP_166227343.1">
    <property type="nucleotide sequence ID" value="NZ_CP049989.1"/>
</dbReference>
<reference evidence="1 2" key="1">
    <citation type="submission" date="2020-03" db="EMBL/GenBank/DDBJ databases">
        <title>Hydrogenophaga sp. nov. isolated from cyanobacterial mat.</title>
        <authorList>
            <person name="Thorat V."/>
            <person name="Kirdat K."/>
            <person name="Tiwarekar B."/>
            <person name="Costa E.D."/>
            <person name="Yadav A."/>
        </authorList>
    </citation>
    <scope>NUCLEOTIDE SEQUENCE [LARGE SCALE GENOMIC DNA]</scope>
    <source>
        <strain evidence="1 2">BA0156</strain>
    </source>
</reference>
<evidence type="ECO:0000313" key="1">
    <source>
        <dbReference type="EMBL" id="QIM52741.1"/>
    </source>
</evidence>
<keyword evidence="2" id="KW-1185">Reference proteome</keyword>
<organism evidence="1 2">
    <name type="scientific">Hydrogenophaga crocea</name>
    <dbReference type="NCBI Taxonomy" id="2716225"/>
    <lineage>
        <taxon>Bacteria</taxon>
        <taxon>Pseudomonadati</taxon>
        <taxon>Pseudomonadota</taxon>
        <taxon>Betaproteobacteria</taxon>
        <taxon>Burkholderiales</taxon>
        <taxon>Comamonadaceae</taxon>
        <taxon>Hydrogenophaga</taxon>
    </lineage>
</organism>
<dbReference type="AlphaFoldDB" id="A0A6G8IHX7"/>
<name>A0A6G8IHX7_9BURK</name>
<dbReference type="SUPFAM" id="SSF52540">
    <property type="entry name" value="P-loop containing nucleoside triphosphate hydrolases"/>
    <property type="match status" value="1"/>
</dbReference>
<dbReference type="Proteomes" id="UP000503162">
    <property type="component" value="Chromosome"/>
</dbReference>
<accession>A0A6G8IHX7</accession>